<organism evidence="1 2">
    <name type="scientific">Panagrolaimus davidi</name>
    <dbReference type="NCBI Taxonomy" id="227884"/>
    <lineage>
        <taxon>Eukaryota</taxon>
        <taxon>Metazoa</taxon>
        <taxon>Ecdysozoa</taxon>
        <taxon>Nematoda</taxon>
        <taxon>Chromadorea</taxon>
        <taxon>Rhabditida</taxon>
        <taxon>Tylenchina</taxon>
        <taxon>Panagrolaimomorpha</taxon>
        <taxon>Panagrolaimoidea</taxon>
        <taxon>Panagrolaimidae</taxon>
        <taxon>Panagrolaimus</taxon>
    </lineage>
</organism>
<keyword evidence="1" id="KW-1185">Reference proteome</keyword>
<accession>A0A914QC53</accession>
<proteinExistence type="predicted"/>
<reference evidence="2" key="1">
    <citation type="submission" date="2022-11" db="UniProtKB">
        <authorList>
            <consortium name="WormBaseParasite"/>
        </authorList>
    </citation>
    <scope>IDENTIFICATION</scope>
</reference>
<dbReference type="Proteomes" id="UP000887578">
    <property type="component" value="Unplaced"/>
</dbReference>
<name>A0A914QC53_9BILA</name>
<evidence type="ECO:0000313" key="2">
    <source>
        <dbReference type="WBParaSite" id="PDA_v2.g28821.t1"/>
    </source>
</evidence>
<evidence type="ECO:0000313" key="1">
    <source>
        <dbReference type="Proteomes" id="UP000887578"/>
    </source>
</evidence>
<dbReference type="AlphaFoldDB" id="A0A914QC53"/>
<sequence>MSESGSGDGVTNFGRRRKLVLTAEDTTSCGTAKRQLVVEEVCETTDGSAVQHRIRFNGQAKTVIGVLLPAHDLQPHDVLISASRADNVVGISYCGNNSAVVDDKKAESPRSRAYFDADNDADCSPAAQDIHAASVRANCSFAHDIPAVAATVLSYVAETAKERKVLIARRRLENRSRTL</sequence>
<protein>
    <submittedName>
        <fullName evidence="2">Uncharacterized protein</fullName>
    </submittedName>
</protein>
<dbReference type="WBParaSite" id="PDA_v2.g28821.t1">
    <property type="protein sequence ID" value="PDA_v2.g28821.t1"/>
    <property type="gene ID" value="PDA_v2.g28821"/>
</dbReference>